<dbReference type="PANTHER" id="PTHR11786">
    <property type="entry name" value="N-HYDROXYARYLAMINE O-ACETYLTRANSFERASE"/>
    <property type="match status" value="1"/>
</dbReference>
<dbReference type="SUPFAM" id="SSF54001">
    <property type="entry name" value="Cysteine proteinases"/>
    <property type="match status" value="1"/>
</dbReference>
<dbReference type="OrthoDB" id="10260017at2759"/>
<sequence>MENSIFFNHVLKALGFNAYTAGARIRLRVNGIPQGDYIGWMHIVNIVTLSDGSRYMLDVSFGGDGAIHPLPLISGQITSNIGTQEIRLVYDNIPGQTTAPSESQKLWIYQYRNSTEKPWNSFYCFPEMEFLHRDFVAFNYYTSTSPESFQTFQMLVVKFLRRDDHISGKLMLVDDTIKQNTGGRTEVLKTCKTEQERIDALKEWFGIILTEEQKRGIIGWNTELKGGVEQ</sequence>
<proteinExistence type="inferred from homology"/>
<keyword evidence="3" id="KW-1185">Reference proteome</keyword>
<gene>
    <name evidence="2" type="ORF">EV356DRAFT_506832</name>
</gene>
<evidence type="ECO:0000256" key="1">
    <source>
        <dbReference type="ARBA" id="ARBA00006547"/>
    </source>
</evidence>
<dbReference type="PANTHER" id="PTHR11786:SF0">
    <property type="entry name" value="ARYLAMINE N-ACETYLTRANSFERASE 4-RELATED"/>
    <property type="match status" value="1"/>
</dbReference>
<dbReference type="AlphaFoldDB" id="A0A6A6H0S4"/>
<reference evidence="2" key="1">
    <citation type="journal article" date="2020" name="Stud. Mycol.">
        <title>101 Dothideomycetes genomes: a test case for predicting lifestyles and emergence of pathogens.</title>
        <authorList>
            <person name="Haridas S."/>
            <person name="Albert R."/>
            <person name="Binder M."/>
            <person name="Bloem J."/>
            <person name="Labutti K."/>
            <person name="Salamov A."/>
            <person name="Andreopoulos B."/>
            <person name="Baker S."/>
            <person name="Barry K."/>
            <person name="Bills G."/>
            <person name="Bluhm B."/>
            <person name="Cannon C."/>
            <person name="Castanera R."/>
            <person name="Culley D."/>
            <person name="Daum C."/>
            <person name="Ezra D."/>
            <person name="Gonzalez J."/>
            <person name="Henrissat B."/>
            <person name="Kuo A."/>
            <person name="Liang C."/>
            <person name="Lipzen A."/>
            <person name="Lutzoni F."/>
            <person name="Magnuson J."/>
            <person name="Mondo S."/>
            <person name="Nolan M."/>
            <person name="Ohm R."/>
            <person name="Pangilinan J."/>
            <person name="Park H.-J."/>
            <person name="Ramirez L."/>
            <person name="Alfaro M."/>
            <person name="Sun H."/>
            <person name="Tritt A."/>
            <person name="Yoshinaga Y."/>
            <person name="Zwiers L.-H."/>
            <person name="Turgeon B."/>
            <person name="Goodwin S."/>
            <person name="Spatafora J."/>
            <person name="Crous P."/>
            <person name="Grigoriev I."/>
        </authorList>
    </citation>
    <scope>NUCLEOTIDE SEQUENCE</scope>
    <source>
        <strain evidence="2">Tuck. ex Michener</strain>
    </source>
</reference>
<dbReference type="InterPro" id="IPR053710">
    <property type="entry name" value="Arylamine_NAT_domain_sf"/>
</dbReference>
<organism evidence="2 3">
    <name type="scientific">Viridothelium virens</name>
    <name type="common">Speckled blister lichen</name>
    <name type="synonym">Trypethelium virens</name>
    <dbReference type="NCBI Taxonomy" id="1048519"/>
    <lineage>
        <taxon>Eukaryota</taxon>
        <taxon>Fungi</taxon>
        <taxon>Dikarya</taxon>
        <taxon>Ascomycota</taxon>
        <taxon>Pezizomycotina</taxon>
        <taxon>Dothideomycetes</taxon>
        <taxon>Dothideomycetes incertae sedis</taxon>
        <taxon>Trypetheliales</taxon>
        <taxon>Trypetheliaceae</taxon>
        <taxon>Viridothelium</taxon>
    </lineage>
</organism>
<name>A0A6A6H0S4_VIRVR</name>
<dbReference type="InterPro" id="IPR001447">
    <property type="entry name" value="Arylamine_N-AcTrfase"/>
</dbReference>
<dbReference type="InterPro" id="IPR038765">
    <property type="entry name" value="Papain-like_cys_pep_sf"/>
</dbReference>
<evidence type="ECO:0000313" key="3">
    <source>
        <dbReference type="Proteomes" id="UP000800092"/>
    </source>
</evidence>
<protein>
    <submittedName>
        <fullName evidence="2">Cysteine proteinase</fullName>
    </submittedName>
</protein>
<accession>A0A6A6H0S4</accession>
<evidence type="ECO:0000313" key="2">
    <source>
        <dbReference type="EMBL" id="KAF2231461.1"/>
    </source>
</evidence>
<dbReference type="GO" id="GO:0016407">
    <property type="term" value="F:acetyltransferase activity"/>
    <property type="evidence" value="ECO:0007669"/>
    <property type="project" value="InterPro"/>
</dbReference>
<dbReference type="Proteomes" id="UP000800092">
    <property type="component" value="Unassembled WGS sequence"/>
</dbReference>
<comment type="similarity">
    <text evidence="1">Belongs to the arylamine N-acetyltransferase family.</text>
</comment>
<dbReference type="EMBL" id="ML991826">
    <property type="protein sequence ID" value="KAF2231461.1"/>
    <property type="molecule type" value="Genomic_DNA"/>
</dbReference>
<dbReference type="Pfam" id="PF00797">
    <property type="entry name" value="Acetyltransf_2"/>
    <property type="match status" value="1"/>
</dbReference>
<dbReference type="Gene3D" id="3.30.2140.20">
    <property type="match status" value="1"/>
</dbReference>